<sequence>MARLTGRLRSDGEVDGEPIGYAMARVKDEAQGSWESGARTGVLKSLSVQADQRGSGIGTRLFEAVRSEFAKQDAAQLELSVITSNGAAIRFYAGQGLVPYVTTLVGRS</sequence>
<keyword evidence="2" id="KW-0614">Plasmid</keyword>
<keyword evidence="2" id="KW-0808">Transferase</keyword>
<dbReference type="EMBL" id="CP009112">
    <property type="protein sequence ID" value="ANS32185.1"/>
    <property type="molecule type" value="Genomic_DNA"/>
</dbReference>
<dbReference type="PATRIC" id="fig|37919.13.peg.7990"/>
<dbReference type="Gene3D" id="3.40.630.30">
    <property type="match status" value="1"/>
</dbReference>
<evidence type="ECO:0000259" key="1">
    <source>
        <dbReference type="PROSITE" id="PS51186"/>
    </source>
</evidence>
<geneLocation type="plasmid" evidence="3">
    <name>pr1cp1</name>
</geneLocation>
<reference evidence="2 3" key="1">
    <citation type="submission" date="2014-07" db="EMBL/GenBank/DDBJ databases">
        <authorList>
            <person name="Zhang J.E."/>
            <person name="Yang H."/>
            <person name="Guo J."/>
            <person name="Deng Z."/>
            <person name="Luo H."/>
            <person name="Luo M."/>
            <person name="Zhao B."/>
        </authorList>
    </citation>
    <scope>NUCLEOTIDE SEQUENCE [LARGE SCALE GENOMIC DNA]</scope>
    <source>
        <strain evidence="2 3">1CP</strain>
        <plasmid evidence="3">Plasmid pr1cp1</plasmid>
    </source>
</reference>
<feature type="domain" description="N-acetyltransferase" evidence="1">
    <location>
        <begin position="1"/>
        <end position="108"/>
    </location>
</feature>
<dbReference type="SUPFAM" id="SSF55729">
    <property type="entry name" value="Acyl-CoA N-acyltransferases (Nat)"/>
    <property type="match status" value="1"/>
</dbReference>
<dbReference type="PROSITE" id="PS51186">
    <property type="entry name" value="GNAT"/>
    <property type="match status" value="1"/>
</dbReference>
<dbReference type="CDD" id="cd04301">
    <property type="entry name" value="NAT_SF"/>
    <property type="match status" value="1"/>
</dbReference>
<evidence type="ECO:0000313" key="2">
    <source>
        <dbReference type="EMBL" id="ANS32185.1"/>
    </source>
</evidence>
<proteinExistence type="predicted"/>
<dbReference type="Proteomes" id="UP000186108">
    <property type="component" value="Plasmid pR1CP1"/>
</dbReference>
<dbReference type="GO" id="GO:0016747">
    <property type="term" value="F:acyltransferase activity, transferring groups other than amino-acyl groups"/>
    <property type="evidence" value="ECO:0007669"/>
    <property type="project" value="InterPro"/>
</dbReference>
<name>A0A1B1KHU5_RHOOP</name>
<dbReference type="InterPro" id="IPR016181">
    <property type="entry name" value="Acyl_CoA_acyltransferase"/>
</dbReference>
<dbReference type="AlphaFoldDB" id="A0A1B1KHU5"/>
<evidence type="ECO:0000313" key="3">
    <source>
        <dbReference type="Proteomes" id="UP000186108"/>
    </source>
</evidence>
<dbReference type="InterPro" id="IPR000182">
    <property type="entry name" value="GNAT_dom"/>
</dbReference>
<protein>
    <submittedName>
        <fullName evidence="2">Acetyltransferase family protein</fullName>
    </submittedName>
</protein>
<accession>A0A1B1KHU5</accession>
<dbReference type="Pfam" id="PF00583">
    <property type="entry name" value="Acetyltransf_1"/>
    <property type="match status" value="1"/>
</dbReference>
<gene>
    <name evidence="2" type="ORF">R1CP_37930</name>
</gene>
<organism evidence="2 3">
    <name type="scientific">Rhodococcus opacus</name>
    <name type="common">Nocardia opaca</name>
    <dbReference type="NCBI Taxonomy" id="37919"/>
    <lineage>
        <taxon>Bacteria</taxon>
        <taxon>Bacillati</taxon>
        <taxon>Actinomycetota</taxon>
        <taxon>Actinomycetes</taxon>
        <taxon>Mycobacteriales</taxon>
        <taxon>Nocardiaceae</taxon>
        <taxon>Rhodococcus</taxon>
    </lineage>
</organism>